<dbReference type="Gene3D" id="3.40.630.30">
    <property type="match status" value="1"/>
</dbReference>
<dbReference type="OrthoDB" id="9797989at2"/>
<dbReference type="Pfam" id="PF13302">
    <property type="entry name" value="Acetyltransf_3"/>
    <property type="match status" value="1"/>
</dbReference>
<dbReference type="Proteomes" id="UP000183162">
    <property type="component" value="Unassembled WGS sequence"/>
</dbReference>
<proteinExistence type="predicted"/>
<gene>
    <name evidence="2" type="ORF">SAMN05216400_1216</name>
</gene>
<reference evidence="2 3" key="1">
    <citation type="submission" date="2016-10" db="EMBL/GenBank/DDBJ databases">
        <authorList>
            <person name="de Groot N.N."/>
        </authorList>
    </citation>
    <scope>NUCLEOTIDE SEQUENCE [LARGE SCALE GENOMIC DNA]</scope>
    <source>
        <strain evidence="2 3">Sb09</strain>
    </source>
</reference>
<sequence>MQLRRPELSDKEAVIEMMKEFEASQLTHDGGFWSVDNFDYEKWLEDNRLSEMGINIPDTFVPAVQFVSFSDDGRALGFLHLRLRLNDNLLKQGGHIGYSIRPSERRKGYAKEQLRLGLLEAKKKNIKKALVTCHDNNPGSRKVILANGGVLEDVQDSVERYWISLEN</sequence>
<name>A0A1G9LPL2_STREI</name>
<evidence type="ECO:0000313" key="2">
    <source>
        <dbReference type="EMBL" id="SDL63661.1"/>
    </source>
</evidence>
<dbReference type="PROSITE" id="PS51186">
    <property type="entry name" value="GNAT"/>
    <property type="match status" value="1"/>
</dbReference>
<dbReference type="AlphaFoldDB" id="A0A1G9LPL2"/>
<protein>
    <submittedName>
        <fullName evidence="2">Predicted acetyltransferase</fullName>
    </submittedName>
</protein>
<dbReference type="EMBL" id="FNGX01000003">
    <property type="protein sequence ID" value="SDL63661.1"/>
    <property type="molecule type" value="Genomic_DNA"/>
</dbReference>
<dbReference type="PANTHER" id="PTHR39173:SF1">
    <property type="entry name" value="ACETYLTRANSFERASE"/>
    <property type="match status" value="1"/>
</dbReference>
<dbReference type="PANTHER" id="PTHR39173">
    <property type="entry name" value="ACETYLTRANSFERASE"/>
    <property type="match status" value="1"/>
</dbReference>
<dbReference type="RefSeq" id="WP_074566936.1">
    <property type="nucleotide sequence ID" value="NZ_FNGX01000003.1"/>
</dbReference>
<dbReference type="GO" id="GO:0016747">
    <property type="term" value="F:acyltransferase activity, transferring groups other than amino-acyl groups"/>
    <property type="evidence" value="ECO:0007669"/>
    <property type="project" value="InterPro"/>
</dbReference>
<evidence type="ECO:0000259" key="1">
    <source>
        <dbReference type="PROSITE" id="PS51186"/>
    </source>
</evidence>
<dbReference type="InterPro" id="IPR016181">
    <property type="entry name" value="Acyl_CoA_acyltransferase"/>
</dbReference>
<evidence type="ECO:0000313" key="3">
    <source>
        <dbReference type="Proteomes" id="UP000183162"/>
    </source>
</evidence>
<dbReference type="SUPFAM" id="SSF55729">
    <property type="entry name" value="Acyl-CoA N-acyltransferases (Nat)"/>
    <property type="match status" value="1"/>
</dbReference>
<keyword evidence="2" id="KW-0808">Transferase</keyword>
<dbReference type="InterPro" id="IPR000182">
    <property type="entry name" value="GNAT_dom"/>
</dbReference>
<feature type="domain" description="N-acetyltransferase" evidence="1">
    <location>
        <begin position="1"/>
        <end position="167"/>
    </location>
</feature>
<accession>A0A1G9LPL2</accession>
<organism evidence="2 3">
    <name type="scientific">Streptococcus equinus</name>
    <name type="common">Streptococcus bovis</name>
    <dbReference type="NCBI Taxonomy" id="1335"/>
    <lineage>
        <taxon>Bacteria</taxon>
        <taxon>Bacillati</taxon>
        <taxon>Bacillota</taxon>
        <taxon>Bacilli</taxon>
        <taxon>Lactobacillales</taxon>
        <taxon>Streptococcaceae</taxon>
        <taxon>Streptococcus</taxon>
    </lineage>
</organism>